<evidence type="ECO:0008006" key="5">
    <source>
        <dbReference type="Google" id="ProtNLM"/>
    </source>
</evidence>
<evidence type="ECO:0000256" key="2">
    <source>
        <dbReference type="SAM" id="Phobius"/>
    </source>
</evidence>
<keyword evidence="2" id="KW-0812">Transmembrane</keyword>
<feature type="transmembrane region" description="Helical" evidence="2">
    <location>
        <begin position="273"/>
        <end position="294"/>
    </location>
</feature>
<sequence length="334" mass="36645">MLPTIVIPLRAPDERSTVSETTISYTPASVCSSITVSPISDGSDSQRGVIYYDNESMSDCDLSAYKHQYPFQRQHEGLLRVPEPAKIVSKRQPSTVATTAMNVTRPLWSPEDDHLNYSPASISADSLMGPLMGDDYISQFERERALARNKGMFTTNVSGFLSIPTSAGSLATTVYQGAVSTRTIQGKFVDFVEPSYKDEDKNKDEVKNRHVECPRTMDTGNRTSRTFNLFGLFSAGDNGRNRHARQMSGQSDISETLQLPKPSRFERMCSGRGTISTTCMVLIMCGLVLLGLGYPIAASLRKDRLVEEAAASATRSNGNNNRVEPGQVHDGLIV</sequence>
<dbReference type="EMBL" id="JAAAHW010003226">
    <property type="protein sequence ID" value="KAF9986525.1"/>
    <property type="molecule type" value="Genomic_DNA"/>
</dbReference>
<organism evidence="3 4">
    <name type="scientific">Modicella reniformis</name>
    <dbReference type="NCBI Taxonomy" id="1440133"/>
    <lineage>
        <taxon>Eukaryota</taxon>
        <taxon>Fungi</taxon>
        <taxon>Fungi incertae sedis</taxon>
        <taxon>Mucoromycota</taxon>
        <taxon>Mortierellomycotina</taxon>
        <taxon>Mortierellomycetes</taxon>
        <taxon>Mortierellales</taxon>
        <taxon>Mortierellaceae</taxon>
        <taxon>Modicella</taxon>
    </lineage>
</organism>
<comment type="caution">
    <text evidence="3">The sequence shown here is derived from an EMBL/GenBank/DDBJ whole genome shotgun (WGS) entry which is preliminary data.</text>
</comment>
<evidence type="ECO:0000313" key="3">
    <source>
        <dbReference type="EMBL" id="KAF9986525.1"/>
    </source>
</evidence>
<name>A0A9P6SQ16_9FUNG</name>
<dbReference type="AlphaFoldDB" id="A0A9P6SQ16"/>
<dbReference type="OrthoDB" id="412647at2759"/>
<feature type="region of interest" description="Disordered" evidence="1">
    <location>
        <begin position="312"/>
        <end position="334"/>
    </location>
</feature>
<reference evidence="3" key="1">
    <citation type="journal article" date="2020" name="Fungal Divers.">
        <title>Resolving the Mortierellaceae phylogeny through synthesis of multi-gene phylogenetics and phylogenomics.</title>
        <authorList>
            <person name="Vandepol N."/>
            <person name="Liber J."/>
            <person name="Desiro A."/>
            <person name="Na H."/>
            <person name="Kennedy M."/>
            <person name="Barry K."/>
            <person name="Grigoriev I.V."/>
            <person name="Miller A.N."/>
            <person name="O'Donnell K."/>
            <person name="Stajich J.E."/>
            <person name="Bonito G."/>
        </authorList>
    </citation>
    <scope>NUCLEOTIDE SEQUENCE</scope>
    <source>
        <strain evidence="3">MES-2147</strain>
    </source>
</reference>
<feature type="compositionally biased region" description="Polar residues" evidence="1">
    <location>
        <begin position="313"/>
        <end position="322"/>
    </location>
</feature>
<protein>
    <recommendedName>
        <fullName evidence="5">Transmembrane protein</fullName>
    </recommendedName>
</protein>
<accession>A0A9P6SQ16</accession>
<evidence type="ECO:0000256" key="1">
    <source>
        <dbReference type="SAM" id="MobiDB-lite"/>
    </source>
</evidence>
<dbReference type="Proteomes" id="UP000749646">
    <property type="component" value="Unassembled WGS sequence"/>
</dbReference>
<keyword evidence="2" id="KW-0472">Membrane</keyword>
<gene>
    <name evidence="3" type="ORF">BGZ65_007331</name>
</gene>
<evidence type="ECO:0000313" key="4">
    <source>
        <dbReference type="Proteomes" id="UP000749646"/>
    </source>
</evidence>
<keyword evidence="2" id="KW-1133">Transmembrane helix</keyword>
<proteinExistence type="predicted"/>
<keyword evidence="4" id="KW-1185">Reference proteome</keyword>